<dbReference type="AlphaFoldDB" id="A0A392VD64"/>
<organism evidence="1 2">
    <name type="scientific">Trifolium medium</name>
    <dbReference type="NCBI Taxonomy" id="97028"/>
    <lineage>
        <taxon>Eukaryota</taxon>
        <taxon>Viridiplantae</taxon>
        <taxon>Streptophyta</taxon>
        <taxon>Embryophyta</taxon>
        <taxon>Tracheophyta</taxon>
        <taxon>Spermatophyta</taxon>
        <taxon>Magnoliopsida</taxon>
        <taxon>eudicotyledons</taxon>
        <taxon>Gunneridae</taxon>
        <taxon>Pentapetalae</taxon>
        <taxon>rosids</taxon>
        <taxon>fabids</taxon>
        <taxon>Fabales</taxon>
        <taxon>Fabaceae</taxon>
        <taxon>Papilionoideae</taxon>
        <taxon>50 kb inversion clade</taxon>
        <taxon>NPAAA clade</taxon>
        <taxon>Hologalegina</taxon>
        <taxon>IRL clade</taxon>
        <taxon>Trifolieae</taxon>
        <taxon>Trifolium</taxon>
    </lineage>
</organism>
<evidence type="ECO:0000313" key="2">
    <source>
        <dbReference type="Proteomes" id="UP000265520"/>
    </source>
</evidence>
<accession>A0A392VD64</accession>
<dbReference type="Proteomes" id="UP000265520">
    <property type="component" value="Unassembled WGS sequence"/>
</dbReference>
<reference evidence="1 2" key="1">
    <citation type="journal article" date="2018" name="Front. Plant Sci.">
        <title>Red Clover (Trifolium pratense) and Zigzag Clover (T. medium) - A Picture of Genomic Similarities and Differences.</title>
        <authorList>
            <person name="Dluhosova J."/>
            <person name="Istvanek J."/>
            <person name="Nedelnik J."/>
            <person name="Repkova J."/>
        </authorList>
    </citation>
    <scope>NUCLEOTIDE SEQUENCE [LARGE SCALE GENOMIC DNA]</scope>
    <source>
        <strain evidence="2">cv. 10/8</strain>
        <tissue evidence="1">Leaf</tissue>
    </source>
</reference>
<feature type="non-terminal residue" evidence="1">
    <location>
        <position position="27"/>
    </location>
</feature>
<keyword evidence="2" id="KW-1185">Reference proteome</keyword>
<protein>
    <submittedName>
        <fullName evidence="1">Uncharacterized protein</fullName>
    </submittedName>
</protein>
<name>A0A392VD64_9FABA</name>
<proteinExistence type="predicted"/>
<sequence>MATMRLLLPSLHGAIPIAATYFCCSNT</sequence>
<evidence type="ECO:0000313" key="1">
    <source>
        <dbReference type="EMBL" id="MCI85383.1"/>
    </source>
</evidence>
<comment type="caution">
    <text evidence="1">The sequence shown here is derived from an EMBL/GenBank/DDBJ whole genome shotgun (WGS) entry which is preliminary data.</text>
</comment>
<dbReference type="EMBL" id="LXQA011114224">
    <property type="protein sequence ID" value="MCI85383.1"/>
    <property type="molecule type" value="Genomic_DNA"/>
</dbReference>